<dbReference type="PANTHER" id="PTHR23419">
    <property type="entry name" value="DIVALENT CATION TOLERANCE CUTA-RELATED"/>
    <property type="match status" value="1"/>
</dbReference>
<keyword evidence="2" id="KW-0812">Transmembrane</keyword>
<dbReference type="AlphaFoldDB" id="A0A922I8N0"/>
<reference evidence="4" key="2">
    <citation type="journal article" date="2022" name="Res Sq">
        <title>Comparative Genomics Reveals Insights into the Divergent Evolution of Astigmatic Mites and Household Pest Adaptations.</title>
        <authorList>
            <person name="Xiong Q."/>
            <person name="Wan A.T.-Y."/>
            <person name="Liu X.-Y."/>
            <person name="Fung C.S.-H."/>
            <person name="Xiao X."/>
            <person name="Malainual N."/>
            <person name="Hou J."/>
            <person name="Wang L."/>
            <person name="Wang M."/>
            <person name="Yang K."/>
            <person name="Cui Y."/>
            <person name="Leung E."/>
            <person name="Nong W."/>
            <person name="Shin S.-K."/>
            <person name="Au S."/>
            <person name="Jeong K.Y."/>
            <person name="Chew F.T."/>
            <person name="Hui J."/>
            <person name="Leung T.F."/>
            <person name="Tungtrongchitr A."/>
            <person name="Zhong N."/>
            <person name="Liu Z."/>
            <person name="Tsui S."/>
        </authorList>
    </citation>
    <scope>NUCLEOTIDE SEQUENCE</scope>
    <source>
        <strain evidence="4">Derf</strain>
        <tissue evidence="4">Whole organism</tissue>
    </source>
</reference>
<feature type="signal peptide" evidence="3">
    <location>
        <begin position="1"/>
        <end position="20"/>
    </location>
</feature>
<gene>
    <name evidence="4" type="ORF">DERF_001019</name>
</gene>
<protein>
    <submittedName>
        <fullName evidence="4">Uncharacterized protein</fullName>
    </submittedName>
</protein>
<dbReference type="GO" id="GO:0005507">
    <property type="term" value="F:copper ion binding"/>
    <property type="evidence" value="ECO:0007669"/>
    <property type="project" value="TreeGrafter"/>
</dbReference>
<comment type="caution">
    <text evidence="4">The sequence shown here is derived from an EMBL/GenBank/DDBJ whole genome shotgun (WGS) entry which is preliminary data.</text>
</comment>
<evidence type="ECO:0000256" key="1">
    <source>
        <dbReference type="ARBA" id="ARBA00010169"/>
    </source>
</evidence>
<dbReference type="Pfam" id="PF03091">
    <property type="entry name" value="CutA1"/>
    <property type="match status" value="1"/>
</dbReference>
<dbReference type="PANTHER" id="PTHR23419:SF8">
    <property type="entry name" value="FI09726P"/>
    <property type="match status" value="1"/>
</dbReference>
<evidence type="ECO:0000256" key="3">
    <source>
        <dbReference type="SAM" id="SignalP"/>
    </source>
</evidence>
<dbReference type="InterPro" id="IPR011322">
    <property type="entry name" value="N-reg_PII-like_a/b"/>
</dbReference>
<proteinExistence type="inferred from homology"/>
<dbReference type="PROSITE" id="PS51257">
    <property type="entry name" value="PROKAR_LIPOPROTEIN"/>
    <property type="match status" value="1"/>
</dbReference>
<feature type="chain" id="PRO_5037955315" evidence="3">
    <location>
        <begin position="21"/>
        <end position="156"/>
    </location>
</feature>
<dbReference type="SUPFAM" id="SSF54913">
    <property type="entry name" value="GlnB-like"/>
    <property type="match status" value="1"/>
</dbReference>
<accession>A0A922I8N0</accession>
<evidence type="ECO:0000313" key="4">
    <source>
        <dbReference type="EMBL" id="KAH9526966.1"/>
    </source>
</evidence>
<dbReference type="Proteomes" id="UP000790347">
    <property type="component" value="Unassembled WGS sequence"/>
</dbReference>
<reference evidence="4" key="1">
    <citation type="submission" date="2013-05" db="EMBL/GenBank/DDBJ databases">
        <authorList>
            <person name="Yim A.K.Y."/>
            <person name="Chan T.F."/>
            <person name="Ji K.M."/>
            <person name="Liu X.Y."/>
            <person name="Zhou J.W."/>
            <person name="Li R.Q."/>
            <person name="Yang K.Y."/>
            <person name="Li J."/>
            <person name="Li M."/>
            <person name="Law P.T.W."/>
            <person name="Wu Y.L."/>
            <person name="Cai Z.L."/>
            <person name="Qin H."/>
            <person name="Bao Y."/>
            <person name="Leung R.K.K."/>
            <person name="Ng P.K.S."/>
            <person name="Zou J."/>
            <person name="Zhong X.J."/>
            <person name="Ran P.X."/>
            <person name="Zhong N.S."/>
            <person name="Liu Z.G."/>
            <person name="Tsui S.K.W."/>
        </authorList>
    </citation>
    <scope>NUCLEOTIDE SEQUENCE</scope>
    <source>
        <strain evidence="4">Derf</strain>
        <tissue evidence="4">Whole organism</tissue>
    </source>
</reference>
<dbReference type="InterPro" id="IPR015867">
    <property type="entry name" value="N-reg_PII/ATP_PRibTrfase_C"/>
</dbReference>
<dbReference type="EMBL" id="ASGP02000001">
    <property type="protein sequence ID" value="KAH9526966.1"/>
    <property type="molecule type" value="Genomic_DNA"/>
</dbReference>
<organism evidence="4 5">
    <name type="scientific">Dermatophagoides farinae</name>
    <name type="common">American house dust mite</name>
    <dbReference type="NCBI Taxonomy" id="6954"/>
    <lineage>
        <taxon>Eukaryota</taxon>
        <taxon>Metazoa</taxon>
        <taxon>Ecdysozoa</taxon>
        <taxon>Arthropoda</taxon>
        <taxon>Chelicerata</taxon>
        <taxon>Arachnida</taxon>
        <taxon>Acari</taxon>
        <taxon>Acariformes</taxon>
        <taxon>Sarcoptiformes</taxon>
        <taxon>Astigmata</taxon>
        <taxon>Psoroptidia</taxon>
        <taxon>Analgoidea</taxon>
        <taxon>Pyroglyphidae</taxon>
        <taxon>Dermatophagoidinae</taxon>
        <taxon>Dermatophagoides</taxon>
    </lineage>
</organism>
<keyword evidence="2" id="KW-0472">Membrane</keyword>
<sequence length="156" mass="17849">MSRFLLPTLLLSSSFWTSICHHCSSTTNGSISCSVNKMSNESSKYSIGYVTISNAEMAKELAKKLVNENKVACVNILPTITSIYRWENELQIDENESLMIMKTRTAAIDELIEFIRHNHPYSVPEIIFTAASFILIFCYYWKSLLFIIIIDYGRKS</sequence>
<keyword evidence="5" id="KW-1185">Reference proteome</keyword>
<keyword evidence="2" id="KW-1133">Transmembrane helix</keyword>
<evidence type="ECO:0000256" key="2">
    <source>
        <dbReference type="SAM" id="Phobius"/>
    </source>
</evidence>
<keyword evidence="3" id="KW-0732">Signal</keyword>
<comment type="similarity">
    <text evidence="1">Belongs to the CutA family.</text>
</comment>
<name>A0A922I8N0_DERFA</name>
<dbReference type="GO" id="GO:0010038">
    <property type="term" value="P:response to metal ion"/>
    <property type="evidence" value="ECO:0007669"/>
    <property type="project" value="InterPro"/>
</dbReference>
<dbReference type="Gene3D" id="3.30.70.120">
    <property type="match status" value="1"/>
</dbReference>
<evidence type="ECO:0000313" key="5">
    <source>
        <dbReference type="Proteomes" id="UP000790347"/>
    </source>
</evidence>
<feature type="transmembrane region" description="Helical" evidence="2">
    <location>
        <begin position="126"/>
        <end position="150"/>
    </location>
</feature>
<dbReference type="InterPro" id="IPR004323">
    <property type="entry name" value="Ion_tolerance_CutA"/>
</dbReference>